<comment type="function">
    <text evidence="4">Transfers an acetyl group from acetyl-CoA to L-homoserine, forming acetyl-L-homoserine.</text>
</comment>
<evidence type="ECO:0000313" key="6">
    <source>
        <dbReference type="EMBL" id="OGG93713.1"/>
    </source>
</evidence>
<feature type="site" description="Important for acyl-CoA specificity" evidence="4">
    <location>
        <position position="112"/>
    </location>
</feature>
<feature type="active site" evidence="4">
    <location>
        <position position="240"/>
    </location>
</feature>
<sequence length="297" mass="34219">MTIILPKDHHAQAALESNHITCIKPDDAALQDIRPLRIGILNIMPNVKSYEFNLLFPLGKSILQIDPVWIRLKSHEYKSSSSEHMENLYITFEEAIAEKHLDGLIITGAPVEELEFEAIKYWDEVKRILEYARSNIASTLGICWGGMALAKILNLNKRLTETKIFGVYRTKNLDKTHNITGDLDDFFNCPQSRHAGYADADLEAARDKGILNLLAHNQETGYTIMESVDQRYLIHLGHPEYNSGRLIEEFNRDQALGRKDVRPPVGFDPEKPENCWRSHRNEFFGQWIKFCYLRTSY</sequence>
<dbReference type="GO" id="GO:0005737">
    <property type="term" value="C:cytoplasm"/>
    <property type="evidence" value="ECO:0007669"/>
    <property type="project" value="UniProtKB-SubCell"/>
</dbReference>
<dbReference type="EMBL" id="MFNE01000046">
    <property type="protein sequence ID" value="OGG93713.1"/>
    <property type="molecule type" value="Genomic_DNA"/>
</dbReference>
<accession>A0A1F6G6H7</accession>
<comment type="similarity">
    <text evidence="4">Belongs to the MetA family.</text>
</comment>
<dbReference type="PANTHER" id="PTHR20919:SF0">
    <property type="entry name" value="HOMOSERINE O-SUCCINYLTRANSFERASE"/>
    <property type="match status" value="1"/>
</dbReference>
<evidence type="ECO:0000256" key="2">
    <source>
        <dbReference type="ARBA" id="ARBA00022679"/>
    </source>
</evidence>
<keyword evidence="4" id="KW-0486">Methionine biosynthesis</keyword>
<comment type="pathway">
    <text evidence="4">Amino-acid biosynthesis; L-methionine biosynthesis via de novo pathway; O-acetyl-L-homoserine from L-homoserine: step 1/1.</text>
</comment>
<dbReference type="AlphaFoldDB" id="A0A1F6G6H7"/>
<feature type="binding site" evidence="4">
    <location>
        <position position="163"/>
    </location>
    <ligand>
        <name>substrate</name>
    </ligand>
</feature>
<feature type="site" description="Important for substrate specificity" evidence="4">
    <location>
        <position position="192"/>
    </location>
</feature>
<dbReference type="GO" id="GO:0004414">
    <property type="term" value="F:homoserine O-acetyltransferase activity"/>
    <property type="evidence" value="ECO:0007669"/>
    <property type="project" value="UniProtKB-EC"/>
</dbReference>
<evidence type="ECO:0000256" key="3">
    <source>
        <dbReference type="ARBA" id="ARBA00023315"/>
    </source>
</evidence>
<evidence type="ECO:0000256" key="4">
    <source>
        <dbReference type="HAMAP-Rule" id="MF_00295"/>
    </source>
</evidence>
<keyword evidence="4" id="KW-0963">Cytoplasm</keyword>
<name>A0A1F6G6H7_9PROT</name>
<keyword evidence="1 4" id="KW-0028">Amino-acid biosynthesis</keyword>
<gene>
    <name evidence="4" type="primary">metAA</name>
    <name evidence="6" type="ORF">A2527_11355</name>
</gene>
<dbReference type="InterPro" id="IPR033752">
    <property type="entry name" value="MetA_family"/>
</dbReference>
<dbReference type="UniPathway" id="UPA00051">
    <property type="reaction ID" value="UER00074"/>
</dbReference>
<evidence type="ECO:0000313" key="7">
    <source>
        <dbReference type="Proteomes" id="UP000178449"/>
    </source>
</evidence>
<feature type="binding site" evidence="4">
    <location>
        <position position="252"/>
    </location>
    <ligand>
        <name>substrate</name>
    </ligand>
</feature>
<organism evidence="6 7">
    <name type="scientific">Candidatus Lambdaproteobacteria bacterium RIFOXYD2_FULL_50_16</name>
    <dbReference type="NCBI Taxonomy" id="1817772"/>
    <lineage>
        <taxon>Bacteria</taxon>
        <taxon>Pseudomonadati</taxon>
        <taxon>Pseudomonadota</taxon>
        <taxon>Candidatus Lambdaproteobacteria</taxon>
    </lineage>
</organism>
<comment type="catalytic activity">
    <reaction evidence="4">
        <text>L-homoserine + acetyl-CoA = O-acetyl-L-homoserine + CoA</text>
        <dbReference type="Rhea" id="RHEA:13701"/>
        <dbReference type="ChEBI" id="CHEBI:57287"/>
        <dbReference type="ChEBI" id="CHEBI:57288"/>
        <dbReference type="ChEBI" id="CHEBI:57476"/>
        <dbReference type="ChEBI" id="CHEBI:57716"/>
        <dbReference type="EC" id="2.3.1.31"/>
    </reaction>
</comment>
<evidence type="ECO:0000256" key="1">
    <source>
        <dbReference type="ARBA" id="ARBA00022605"/>
    </source>
</evidence>
<dbReference type="Proteomes" id="UP000178449">
    <property type="component" value="Unassembled WGS sequence"/>
</dbReference>
<dbReference type="EC" id="2.3.1.31" evidence="4"/>
<dbReference type="GO" id="GO:0009086">
    <property type="term" value="P:methionine biosynthetic process"/>
    <property type="evidence" value="ECO:0007669"/>
    <property type="project" value="UniProtKB-UniRule"/>
</dbReference>
<dbReference type="Gene3D" id="3.40.50.880">
    <property type="match status" value="1"/>
</dbReference>
<feature type="active site" description="Proton acceptor" evidence="4">
    <location>
        <position position="238"/>
    </location>
</feature>
<proteinExistence type="inferred from homology"/>
<dbReference type="PIRSF" id="PIRSF000450">
    <property type="entry name" value="H_ser_succinyltr"/>
    <property type="match status" value="1"/>
</dbReference>
<keyword evidence="3 4" id="KW-0012">Acyltransferase</keyword>
<dbReference type="InterPro" id="IPR029062">
    <property type="entry name" value="Class_I_gatase-like"/>
</dbReference>
<dbReference type="Pfam" id="PF04204">
    <property type="entry name" value="HTS"/>
    <property type="match status" value="1"/>
</dbReference>
<comment type="caution">
    <text evidence="6">The sequence shown here is derived from an EMBL/GenBank/DDBJ whole genome shotgun (WGS) entry which is preliminary data.</text>
</comment>
<feature type="binding site" evidence="4">
    <location>
        <position position="192"/>
    </location>
    <ligand>
        <name>substrate</name>
    </ligand>
</feature>
<dbReference type="PANTHER" id="PTHR20919">
    <property type="entry name" value="HOMOSERINE O-SUCCINYLTRANSFERASE"/>
    <property type="match status" value="1"/>
</dbReference>
<protein>
    <recommendedName>
        <fullName evidence="4">Homoserine O-acetyltransferase</fullName>
        <shortName evidence="4">HAT</shortName>
        <ecNumber evidence="4">2.3.1.31</ecNumber>
    </recommendedName>
    <alternativeName>
        <fullName evidence="4">Homoserine transacetylase</fullName>
        <shortName evidence="4">HTA</shortName>
    </alternativeName>
</protein>
<comment type="subcellular location">
    <subcellularLocation>
        <location evidence="4">Cytoplasm</location>
    </subcellularLocation>
</comment>
<dbReference type="GO" id="GO:0008899">
    <property type="term" value="F:homoserine O-succinyltransferase activity"/>
    <property type="evidence" value="ECO:0007669"/>
    <property type="project" value="UniProtKB-UniRule"/>
</dbReference>
<dbReference type="HAMAP" id="MF_00295">
    <property type="entry name" value="MetA_acyltransf"/>
    <property type="match status" value="1"/>
</dbReference>
<comment type="caution">
    <text evidence="4">Lacks conserved residue(s) required for the propagation of feature annotation.</text>
</comment>
<keyword evidence="2 4" id="KW-0808">Transferase</keyword>
<feature type="active site" description="Acyl-thioester intermediate" evidence="4 5">
    <location>
        <position position="143"/>
    </location>
</feature>
<evidence type="ECO:0000256" key="5">
    <source>
        <dbReference type="PIRSR" id="PIRSR000450-1"/>
    </source>
</evidence>
<dbReference type="SUPFAM" id="SSF52317">
    <property type="entry name" value="Class I glutamine amidotransferase-like"/>
    <property type="match status" value="1"/>
</dbReference>
<dbReference type="STRING" id="1817772.A2527_11355"/>
<reference evidence="6 7" key="1">
    <citation type="journal article" date="2016" name="Nat. Commun.">
        <title>Thousands of microbial genomes shed light on interconnected biogeochemical processes in an aquifer system.</title>
        <authorList>
            <person name="Anantharaman K."/>
            <person name="Brown C.T."/>
            <person name="Hug L.A."/>
            <person name="Sharon I."/>
            <person name="Castelle C.J."/>
            <person name="Probst A.J."/>
            <person name="Thomas B.C."/>
            <person name="Singh A."/>
            <person name="Wilkins M.J."/>
            <person name="Karaoz U."/>
            <person name="Brodie E.L."/>
            <person name="Williams K.H."/>
            <person name="Hubbard S.S."/>
            <person name="Banfield J.F."/>
        </authorList>
    </citation>
    <scope>NUCLEOTIDE SEQUENCE [LARGE SCALE GENOMIC DNA]</scope>
</reference>